<gene>
    <name evidence="1" type="ORF">EDC56_2189</name>
</gene>
<comment type="caution">
    <text evidence="1">The sequence shown here is derived from an EMBL/GenBank/DDBJ whole genome shotgun (WGS) entry which is preliminary data.</text>
</comment>
<name>A0A3N2DPJ7_9GAMM</name>
<dbReference type="Pfam" id="PF11215">
    <property type="entry name" value="DUF3010"/>
    <property type="match status" value="1"/>
</dbReference>
<evidence type="ECO:0000313" key="2">
    <source>
        <dbReference type="Proteomes" id="UP000275394"/>
    </source>
</evidence>
<keyword evidence="2" id="KW-1185">Reference proteome</keyword>
<organism evidence="1 2">
    <name type="scientific">Sinobacterium caligoides</name>
    <dbReference type="NCBI Taxonomy" id="933926"/>
    <lineage>
        <taxon>Bacteria</taxon>
        <taxon>Pseudomonadati</taxon>
        <taxon>Pseudomonadota</taxon>
        <taxon>Gammaproteobacteria</taxon>
        <taxon>Cellvibrionales</taxon>
        <taxon>Spongiibacteraceae</taxon>
        <taxon>Sinobacterium</taxon>
    </lineage>
</organism>
<dbReference type="Proteomes" id="UP000275394">
    <property type="component" value="Unassembled WGS sequence"/>
</dbReference>
<protein>
    <submittedName>
        <fullName evidence="1">DUF3010 family protein</fullName>
    </submittedName>
</protein>
<proteinExistence type="predicted"/>
<dbReference type="AlphaFoldDB" id="A0A3N2DPJ7"/>
<reference evidence="1 2" key="1">
    <citation type="submission" date="2018-11" db="EMBL/GenBank/DDBJ databases">
        <title>Genomic Encyclopedia of Type Strains, Phase IV (KMG-IV): sequencing the most valuable type-strain genomes for metagenomic binning, comparative biology and taxonomic classification.</title>
        <authorList>
            <person name="Goeker M."/>
        </authorList>
    </citation>
    <scope>NUCLEOTIDE SEQUENCE [LARGE SCALE GENOMIC DNA]</scope>
    <source>
        <strain evidence="1 2">DSM 100316</strain>
    </source>
</reference>
<accession>A0A3N2DPJ7</accession>
<dbReference type="RefSeq" id="WP_123712501.1">
    <property type="nucleotide sequence ID" value="NZ_RKHR01000004.1"/>
</dbReference>
<dbReference type="InterPro" id="IPR021378">
    <property type="entry name" value="DUF3010"/>
</dbReference>
<evidence type="ECO:0000313" key="1">
    <source>
        <dbReference type="EMBL" id="ROS01744.1"/>
    </source>
</evidence>
<sequence length="141" mass="15923">MRVIGVEMKGNEANICLLEQTGNLFSLPDCRIRRLNLVDINSAEQLRDFQFAFKKLVEDYRVDKIVIKQRQPKGKFAGSAHGFKMEAALQLIGDSPVHIVSQNDIKTALKEHPMPIHFADTGLKMFQETAFISAFVGCWLS</sequence>
<dbReference type="EMBL" id="RKHR01000004">
    <property type="protein sequence ID" value="ROS01744.1"/>
    <property type="molecule type" value="Genomic_DNA"/>
</dbReference>
<dbReference type="OrthoDB" id="6214536at2"/>